<dbReference type="InterPro" id="IPR029063">
    <property type="entry name" value="SAM-dependent_MTases_sf"/>
</dbReference>
<dbReference type="CDD" id="cd00170">
    <property type="entry name" value="SEC14"/>
    <property type="match status" value="1"/>
</dbReference>
<dbReference type="OrthoDB" id="75724at2759"/>
<reference evidence="2 3" key="1">
    <citation type="submission" date="2014-06" db="EMBL/GenBank/DDBJ databases">
        <authorList>
            <person name="Swart Estienne"/>
        </authorList>
    </citation>
    <scope>NUCLEOTIDE SEQUENCE [LARGE SCALE GENOMIC DNA]</scope>
    <source>
        <strain evidence="2 3">130c</strain>
    </source>
</reference>
<proteinExistence type="predicted"/>
<dbReference type="EMBL" id="CCKQ01017913">
    <property type="protein sequence ID" value="CDW89833.1"/>
    <property type="molecule type" value="Genomic_DNA"/>
</dbReference>
<keyword evidence="3" id="KW-1185">Reference proteome</keyword>
<dbReference type="InParanoid" id="A0A078B8E9"/>
<dbReference type="AlphaFoldDB" id="A0A078B8E9"/>
<evidence type="ECO:0000259" key="1">
    <source>
        <dbReference type="PROSITE" id="PS50191"/>
    </source>
</evidence>
<name>A0A078B8E9_STYLE</name>
<dbReference type="PANTHER" id="PTHR46818:SF1">
    <property type="entry name" value="CHROMOSOME UNDETERMINED SCAFFOLD_125, WHOLE GENOME SHOTGUN SEQUENCE"/>
    <property type="match status" value="1"/>
</dbReference>
<organism evidence="2 3">
    <name type="scientific">Stylonychia lemnae</name>
    <name type="common">Ciliate</name>
    <dbReference type="NCBI Taxonomy" id="5949"/>
    <lineage>
        <taxon>Eukaryota</taxon>
        <taxon>Sar</taxon>
        <taxon>Alveolata</taxon>
        <taxon>Ciliophora</taxon>
        <taxon>Intramacronucleata</taxon>
        <taxon>Spirotrichea</taxon>
        <taxon>Stichotrichia</taxon>
        <taxon>Sporadotrichida</taxon>
        <taxon>Oxytrichidae</taxon>
        <taxon>Stylonychinae</taxon>
        <taxon>Stylonychia</taxon>
    </lineage>
</organism>
<evidence type="ECO:0000313" key="2">
    <source>
        <dbReference type="EMBL" id="CDW89833.1"/>
    </source>
</evidence>
<dbReference type="Gene3D" id="3.40.525.10">
    <property type="entry name" value="CRAL-TRIO lipid binding domain"/>
    <property type="match status" value="1"/>
</dbReference>
<accession>A0A078B8E9</accession>
<dbReference type="Proteomes" id="UP000039865">
    <property type="component" value="Unassembled WGS sequence"/>
</dbReference>
<gene>
    <name evidence="2" type="primary">Contig2782.g2980</name>
    <name evidence="2" type="ORF">STYLEM_18972</name>
</gene>
<evidence type="ECO:0000313" key="3">
    <source>
        <dbReference type="Proteomes" id="UP000039865"/>
    </source>
</evidence>
<dbReference type="InterPro" id="IPR036865">
    <property type="entry name" value="CRAL-TRIO_dom_sf"/>
</dbReference>
<sequence length="292" mass="34671">MVESIQVNPFITSFQFEPRHSYLLEVTEEVKIPLDAYRFFPSSIISSNKNKIIEDDKVYIDGKYLLRRVFYGNQEFEAQEQEELQKFINLLKDNQVSLSKENLQAAKYDYKESLGKLMQWFEWRSSAFPLRITDKAEIIINSGLFYIHGRDRNFRPLIVVRPQMLTKLMAMRQLHTFLRSMQGQYRCVVVNIFLLNASRGFKMIWSTVKGFLETHTTNKIVLTDKKTHERLFEHFHPSQIEKRYGGESPNIDFFQWPPRMPRYVVDDVVRDKLVSEEKYEQILAGNPGYVRF</sequence>
<feature type="domain" description="CRAL-TRIO" evidence="1">
    <location>
        <begin position="61"/>
        <end position="252"/>
    </location>
</feature>
<protein>
    <recommendedName>
        <fullName evidence="1">CRAL-TRIO domain-containing protein</fullName>
    </recommendedName>
</protein>
<dbReference type="InterPro" id="IPR001251">
    <property type="entry name" value="CRAL-TRIO_dom"/>
</dbReference>
<dbReference type="PROSITE" id="PS50191">
    <property type="entry name" value="CRAL_TRIO"/>
    <property type="match status" value="1"/>
</dbReference>
<dbReference type="Gene3D" id="3.40.50.150">
    <property type="entry name" value="Vaccinia Virus protein VP39"/>
    <property type="match status" value="1"/>
</dbReference>
<dbReference type="PANTHER" id="PTHR46818">
    <property type="entry name" value="DOMAIN-CONTAINING PROTEIN, PUTATIVE-RELATED"/>
    <property type="match status" value="1"/>
</dbReference>
<dbReference type="SUPFAM" id="SSF52087">
    <property type="entry name" value="CRAL/TRIO domain"/>
    <property type="match status" value="1"/>
</dbReference>
<dbReference type="Pfam" id="PF00650">
    <property type="entry name" value="CRAL_TRIO"/>
    <property type="match status" value="1"/>
</dbReference>